<reference evidence="5 6" key="1">
    <citation type="submission" date="2020-07" db="EMBL/GenBank/DDBJ databases">
        <authorList>
            <person name="Xu S."/>
            <person name="Li A."/>
        </authorList>
    </citation>
    <scope>NUCLEOTIDE SEQUENCE [LARGE SCALE GENOMIC DNA]</scope>
    <source>
        <strain evidence="5 6">SG-8</strain>
    </source>
</reference>
<organism evidence="5 6">
    <name type="scientific">Marilutibacter penaei</name>
    <dbReference type="NCBI Taxonomy" id="2759900"/>
    <lineage>
        <taxon>Bacteria</taxon>
        <taxon>Pseudomonadati</taxon>
        <taxon>Pseudomonadota</taxon>
        <taxon>Gammaproteobacteria</taxon>
        <taxon>Lysobacterales</taxon>
        <taxon>Lysobacteraceae</taxon>
        <taxon>Marilutibacter</taxon>
    </lineage>
</organism>
<evidence type="ECO:0000256" key="2">
    <source>
        <dbReference type="ARBA" id="ARBA00012528"/>
    </source>
</evidence>
<dbReference type="NCBIfam" id="TIGR00254">
    <property type="entry name" value="GGDEF"/>
    <property type="match status" value="1"/>
</dbReference>
<feature type="domain" description="GGDEF" evidence="4">
    <location>
        <begin position="433"/>
        <end position="565"/>
    </location>
</feature>
<evidence type="ECO:0000313" key="5">
    <source>
        <dbReference type="EMBL" id="MBB1088959.1"/>
    </source>
</evidence>
<dbReference type="Pfam" id="PF07695">
    <property type="entry name" value="7TMR-DISM_7TM"/>
    <property type="match status" value="1"/>
</dbReference>
<protein>
    <recommendedName>
        <fullName evidence="2">diguanylate cyclase</fullName>
        <ecNumber evidence="2">2.7.7.65</ecNumber>
    </recommendedName>
</protein>
<name>A0A7W3U4T8_9GAMM</name>
<keyword evidence="3" id="KW-0472">Membrane</keyword>
<dbReference type="EC" id="2.7.7.65" evidence="2"/>
<dbReference type="PANTHER" id="PTHR45138:SF24">
    <property type="entry name" value="DIGUANYLATE CYCLASE DGCC-RELATED"/>
    <property type="match status" value="1"/>
</dbReference>
<dbReference type="Gene3D" id="3.30.70.270">
    <property type="match status" value="1"/>
</dbReference>
<dbReference type="SUPFAM" id="SSF55073">
    <property type="entry name" value="Nucleotide cyclase"/>
    <property type="match status" value="1"/>
</dbReference>
<dbReference type="PROSITE" id="PS50887">
    <property type="entry name" value="GGDEF"/>
    <property type="match status" value="1"/>
</dbReference>
<accession>A0A7W3U4T8</accession>
<keyword evidence="3" id="KW-1133">Transmembrane helix</keyword>
<dbReference type="GO" id="GO:0043709">
    <property type="term" value="P:cell adhesion involved in single-species biofilm formation"/>
    <property type="evidence" value="ECO:0007669"/>
    <property type="project" value="TreeGrafter"/>
</dbReference>
<proteinExistence type="predicted"/>
<feature type="transmembrane region" description="Helical" evidence="3">
    <location>
        <begin position="305"/>
        <end position="325"/>
    </location>
</feature>
<evidence type="ECO:0000256" key="1">
    <source>
        <dbReference type="ARBA" id="ARBA00001946"/>
    </source>
</evidence>
<feature type="transmembrane region" description="Helical" evidence="3">
    <location>
        <begin position="184"/>
        <end position="206"/>
    </location>
</feature>
<dbReference type="InterPro" id="IPR029787">
    <property type="entry name" value="Nucleotide_cyclase"/>
</dbReference>
<dbReference type="GO" id="GO:1902201">
    <property type="term" value="P:negative regulation of bacterial-type flagellum-dependent cell motility"/>
    <property type="evidence" value="ECO:0007669"/>
    <property type="project" value="TreeGrafter"/>
</dbReference>
<sequence>MPRRLALLPLLVGCLVAVLFSARVLAEAGPVVGDADRTELLEVGRLAEDAVPARVVSGGLDAAFVPYRDPKGVALTETRAGVAWWRVTARRDIAADAVPHLVLAFPGLNRVDAYRPGVRQGHRLAVAGLHADPSHSARALFVILPEGLDAGESVYLRLSTLAPMRIPVGVESLATAHRKDLAYVGWRVGVMAMTLLLAVLVVGFWVAVREPSYLYLMLALCTQMLYVATIGGDLRLFPDLAEFLGRDIRWSRLFGLVALIASNSFMAYYLDLRHRYPGIHRALLACSLSALGLIGMGIASGSALIATVGNGVVMASLLVVAFALFRSAQARTPGTGLRVLALSPAAVVVMMRLLDRLGAWSAPEWLSYAYPAGFLATGLIVTISLVGTMKQLRRDRDHASRMASQDALTGASSRPVIERQLAEWVADAHKSGVPLSLVFFDVDHFKHINDAHGHRVGDECLKLVAMRTGNRLRPYDVLGRYGGDEMVVILPQTPLDEAVGVAENLRSAVNSRPVTIDGLSLDITLSLGVAQLVPGESAEDLVERADAALYASKSQGRDRVTAQVRRILQRA</sequence>
<comment type="cofactor">
    <cofactor evidence="1">
        <name>Mg(2+)</name>
        <dbReference type="ChEBI" id="CHEBI:18420"/>
    </cofactor>
</comment>
<dbReference type="CDD" id="cd01949">
    <property type="entry name" value="GGDEF"/>
    <property type="match status" value="1"/>
</dbReference>
<dbReference type="GO" id="GO:0005886">
    <property type="term" value="C:plasma membrane"/>
    <property type="evidence" value="ECO:0007669"/>
    <property type="project" value="TreeGrafter"/>
</dbReference>
<dbReference type="AlphaFoldDB" id="A0A7W3U4T8"/>
<evidence type="ECO:0000259" key="4">
    <source>
        <dbReference type="PROSITE" id="PS50887"/>
    </source>
</evidence>
<dbReference type="FunFam" id="3.30.70.270:FF:000001">
    <property type="entry name" value="Diguanylate cyclase domain protein"/>
    <property type="match status" value="1"/>
</dbReference>
<dbReference type="SMART" id="SM00267">
    <property type="entry name" value="GGDEF"/>
    <property type="match status" value="1"/>
</dbReference>
<comment type="caution">
    <text evidence="5">The sequence shown here is derived from an EMBL/GenBank/DDBJ whole genome shotgun (WGS) entry which is preliminary data.</text>
</comment>
<keyword evidence="6" id="KW-1185">Reference proteome</keyword>
<dbReference type="InterPro" id="IPR043128">
    <property type="entry name" value="Rev_trsase/Diguanyl_cyclase"/>
</dbReference>
<feature type="transmembrane region" description="Helical" evidence="3">
    <location>
        <begin position="337"/>
        <end position="354"/>
    </location>
</feature>
<dbReference type="InterPro" id="IPR050469">
    <property type="entry name" value="Diguanylate_Cyclase"/>
</dbReference>
<feature type="transmembrane region" description="Helical" evidence="3">
    <location>
        <begin position="282"/>
        <end position="299"/>
    </location>
</feature>
<dbReference type="PANTHER" id="PTHR45138">
    <property type="entry name" value="REGULATORY COMPONENTS OF SENSORY TRANSDUCTION SYSTEM"/>
    <property type="match status" value="1"/>
</dbReference>
<feature type="transmembrane region" description="Helical" evidence="3">
    <location>
        <begin position="366"/>
        <end position="386"/>
    </location>
</feature>
<keyword evidence="3" id="KW-0812">Transmembrane</keyword>
<dbReference type="InterPro" id="IPR011623">
    <property type="entry name" value="7TMR_DISM_rcpt_extracell_dom1"/>
</dbReference>
<feature type="transmembrane region" description="Helical" evidence="3">
    <location>
        <begin position="250"/>
        <end position="270"/>
    </location>
</feature>
<dbReference type="GO" id="GO:0052621">
    <property type="term" value="F:diguanylate cyclase activity"/>
    <property type="evidence" value="ECO:0007669"/>
    <property type="project" value="UniProtKB-EC"/>
</dbReference>
<dbReference type="InterPro" id="IPR000160">
    <property type="entry name" value="GGDEF_dom"/>
</dbReference>
<dbReference type="EMBL" id="JACHTE010000007">
    <property type="protein sequence ID" value="MBB1088959.1"/>
    <property type="molecule type" value="Genomic_DNA"/>
</dbReference>
<feature type="transmembrane region" description="Helical" evidence="3">
    <location>
        <begin position="213"/>
        <end position="230"/>
    </location>
</feature>
<evidence type="ECO:0000313" key="6">
    <source>
        <dbReference type="Proteomes" id="UP000552587"/>
    </source>
</evidence>
<dbReference type="Pfam" id="PF00990">
    <property type="entry name" value="GGDEF"/>
    <property type="match status" value="1"/>
</dbReference>
<evidence type="ECO:0000256" key="3">
    <source>
        <dbReference type="SAM" id="Phobius"/>
    </source>
</evidence>
<dbReference type="Proteomes" id="UP000552587">
    <property type="component" value="Unassembled WGS sequence"/>
</dbReference>
<gene>
    <name evidence="5" type="ORF">H4F99_10700</name>
</gene>
<dbReference type="RefSeq" id="WP_182669743.1">
    <property type="nucleotide sequence ID" value="NZ_JACHTE010000007.1"/>
</dbReference>